<gene>
    <name evidence="1" type="primary">g10168</name>
    <name evidence="1" type="ORF">VP750_LOCUS9148</name>
</gene>
<dbReference type="InterPro" id="IPR019410">
    <property type="entry name" value="Methyltransf_16"/>
</dbReference>
<organism evidence="1 2">
    <name type="scientific">Coccomyxa viridis</name>
    <dbReference type="NCBI Taxonomy" id="1274662"/>
    <lineage>
        <taxon>Eukaryota</taxon>
        <taxon>Viridiplantae</taxon>
        <taxon>Chlorophyta</taxon>
        <taxon>core chlorophytes</taxon>
        <taxon>Trebouxiophyceae</taxon>
        <taxon>Trebouxiophyceae incertae sedis</taxon>
        <taxon>Coccomyxaceae</taxon>
        <taxon>Coccomyxa</taxon>
    </lineage>
</organism>
<reference evidence="1 2" key="1">
    <citation type="submission" date="2024-06" db="EMBL/GenBank/DDBJ databases">
        <authorList>
            <person name="Kraege A."/>
            <person name="Thomma B."/>
        </authorList>
    </citation>
    <scope>NUCLEOTIDE SEQUENCE [LARGE SCALE GENOMIC DNA]</scope>
</reference>
<sequence length="242" mass="26525">MAVVPFRVSGAAADQSLEQRLFQIGPYTLFIKQNPKGSGAYHNQQLDDMISVELEGRSKAPLNNVGLVVWQSAFVLADYLIARPPFRTWRDVSVIELGSGTGVVGISLAMAGARVTLTDLPHITPFSAHNLSLNADKHSLDAQVMPYTWGEPSGSLPEAPDVIVGADVVYEQEHYAALVSSLHMLAAPHTVVYLSYRLRGRGEKEFESMLAAKGFTGTHISEDQMHEEYREGAYKILRASKL</sequence>
<name>A0ABP1G633_9CHLO</name>
<dbReference type="Proteomes" id="UP001497392">
    <property type="component" value="Unassembled WGS sequence"/>
</dbReference>
<dbReference type="EMBL" id="CAXHTA020000017">
    <property type="protein sequence ID" value="CAL5227242.1"/>
    <property type="molecule type" value="Genomic_DNA"/>
</dbReference>
<evidence type="ECO:0000313" key="1">
    <source>
        <dbReference type="EMBL" id="CAL5227242.1"/>
    </source>
</evidence>
<accession>A0ABP1G633</accession>
<evidence type="ECO:0000313" key="2">
    <source>
        <dbReference type="Proteomes" id="UP001497392"/>
    </source>
</evidence>
<dbReference type="Pfam" id="PF10294">
    <property type="entry name" value="Methyltransf_16"/>
    <property type="match status" value="1"/>
</dbReference>
<dbReference type="PANTHER" id="PTHR14614">
    <property type="entry name" value="HEPATOCELLULAR CARCINOMA-ASSOCIATED ANTIGEN"/>
    <property type="match status" value="1"/>
</dbReference>
<keyword evidence="2" id="KW-1185">Reference proteome</keyword>
<dbReference type="CDD" id="cd02440">
    <property type="entry name" value="AdoMet_MTases"/>
    <property type="match status" value="1"/>
</dbReference>
<comment type="caution">
    <text evidence="1">The sequence shown here is derived from an EMBL/GenBank/DDBJ whole genome shotgun (WGS) entry which is preliminary data.</text>
</comment>
<dbReference type="Gene3D" id="3.40.50.150">
    <property type="entry name" value="Vaccinia Virus protein VP39"/>
    <property type="match status" value="1"/>
</dbReference>
<protein>
    <submittedName>
        <fullName evidence="1">G10168 protein</fullName>
    </submittedName>
</protein>
<dbReference type="SUPFAM" id="SSF53335">
    <property type="entry name" value="S-adenosyl-L-methionine-dependent methyltransferases"/>
    <property type="match status" value="1"/>
</dbReference>
<dbReference type="InterPro" id="IPR029063">
    <property type="entry name" value="SAM-dependent_MTases_sf"/>
</dbReference>
<proteinExistence type="predicted"/>
<dbReference type="PANTHER" id="PTHR14614:SF132">
    <property type="entry name" value="PROTEIN-LYSINE METHYLTRANSFERASE C42C1.13"/>
    <property type="match status" value="1"/>
</dbReference>